<evidence type="ECO:0000313" key="2">
    <source>
        <dbReference type="Proteomes" id="UP000092445"/>
    </source>
</evidence>
<organism evidence="1 2">
    <name type="scientific">Glossina pallidipes</name>
    <name type="common">Tsetse fly</name>
    <dbReference type="NCBI Taxonomy" id="7398"/>
    <lineage>
        <taxon>Eukaryota</taxon>
        <taxon>Metazoa</taxon>
        <taxon>Ecdysozoa</taxon>
        <taxon>Arthropoda</taxon>
        <taxon>Hexapoda</taxon>
        <taxon>Insecta</taxon>
        <taxon>Pterygota</taxon>
        <taxon>Neoptera</taxon>
        <taxon>Endopterygota</taxon>
        <taxon>Diptera</taxon>
        <taxon>Brachycera</taxon>
        <taxon>Muscomorpha</taxon>
        <taxon>Hippoboscoidea</taxon>
        <taxon>Glossinidae</taxon>
        <taxon>Glossina</taxon>
    </lineage>
</organism>
<sequence length="220" mass="26122">MMKVPLLDVVHLRQLFVKFNLKIILDCLLRVCEKKPSWKFGYTKNSESYSEDVHRFCLEQIQDGRQVVLITTKQFVYAPLTQGSQLSGEQLQRLLIMYCRSLGEVNQKLLELYDWSLPHNLVMVDVCHDVCDSFVHKIAHCIACLYGFLQSMETQQRKRYSSKASKESKIYCIFSIKFDEQNFTREQVEILKNLYFYENTKLFENFDEIKEKIRQENSED</sequence>
<dbReference type="VEuPathDB" id="VectorBase:GPAI046934"/>
<proteinExistence type="predicted"/>
<dbReference type="EnsemblMetazoa" id="GPAI046934-RA">
    <property type="protein sequence ID" value="GPAI046934-PA"/>
    <property type="gene ID" value="GPAI046934"/>
</dbReference>
<keyword evidence="2" id="KW-1185">Reference proteome</keyword>
<name>A0A1B0AIK1_GLOPL</name>
<dbReference type="Proteomes" id="UP000092445">
    <property type="component" value="Unassembled WGS sequence"/>
</dbReference>
<dbReference type="AlphaFoldDB" id="A0A1B0AIK1"/>
<reference evidence="2" key="1">
    <citation type="submission" date="2014-03" db="EMBL/GenBank/DDBJ databases">
        <authorList>
            <person name="Aksoy S."/>
            <person name="Warren W."/>
            <person name="Wilson R.K."/>
        </authorList>
    </citation>
    <scope>NUCLEOTIDE SEQUENCE [LARGE SCALE GENOMIC DNA]</scope>
    <source>
        <strain evidence="2">IAEA</strain>
    </source>
</reference>
<protein>
    <submittedName>
        <fullName evidence="1">Uncharacterized protein</fullName>
    </submittedName>
</protein>
<accession>A0A1B0AIK1</accession>
<evidence type="ECO:0000313" key="1">
    <source>
        <dbReference type="EnsemblMetazoa" id="GPAI046934-PA"/>
    </source>
</evidence>
<reference evidence="1" key="2">
    <citation type="submission" date="2020-05" db="UniProtKB">
        <authorList>
            <consortium name="EnsemblMetazoa"/>
        </authorList>
    </citation>
    <scope>IDENTIFICATION</scope>
    <source>
        <strain evidence="1">IAEA</strain>
    </source>
</reference>